<organism evidence="3 4">
    <name type="scientific">Micromonospora pisi</name>
    <dbReference type="NCBI Taxonomy" id="589240"/>
    <lineage>
        <taxon>Bacteria</taxon>
        <taxon>Bacillati</taxon>
        <taxon>Actinomycetota</taxon>
        <taxon>Actinomycetes</taxon>
        <taxon>Micromonosporales</taxon>
        <taxon>Micromonosporaceae</taxon>
        <taxon>Micromonospora</taxon>
    </lineage>
</organism>
<proteinExistence type="predicted"/>
<dbReference type="Gene3D" id="3.20.20.30">
    <property type="entry name" value="Luciferase-like domain"/>
    <property type="match status" value="1"/>
</dbReference>
<dbReference type="PANTHER" id="PTHR30137">
    <property type="entry name" value="LUCIFERASE-LIKE MONOOXYGENASE"/>
    <property type="match status" value="1"/>
</dbReference>
<dbReference type="InterPro" id="IPR036661">
    <property type="entry name" value="Luciferase-like_sf"/>
</dbReference>
<dbReference type="EMBL" id="RBKT01000001">
    <property type="protein sequence ID" value="RKR86837.1"/>
    <property type="molecule type" value="Genomic_DNA"/>
</dbReference>
<gene>
    <name evidence="3" type="ORF">BDK92_1105</name>
</gene>
<comment type="similarity">
    <text evidence="1">To bacterial alkanal monooxygenase alpha and beta chains.</text>
</comment>
<name>A0A495JD45_9ACTN</name>
<dbReference type="InterPro" id="IPR011251">
    <property type="entry name" value="Luciferase-like_dom"/>
</dbReference>
<dbReference type="GO" id="GO:0005829">
    <property type="term" value="C:cytosol"/>
    <property type="evidence" value="ECO:0007669"/>
    <property type="project" value="TreeGrafter"/>
</dbReference>
<accession>A0A495JD45</accession>
<evidence type="ECO:0000259" key="2">
    <source>
        <dbReference type="Pfam" id="PF00296"/>
    </source>
</evidence>
<dbReference type="PANTHER" id="PTHR30137:SF6">
    <property type="entry name" value="LUCIFERASE-LIKE MONOOXYGENASE"/>
    <property type="match status" value="1"/>
</dbReference>
<dbReference type="AlphaFoldDB" id="A0A495JD45"/>
<sequence>MVDGRIGQQDHPGNALPEARAAGARVPLPPLSVLELATVEEGRGAGESLTAVVSMARRAAELGFRRVWVAEHHRYRSVGSVAPPVLAAHLAATTAGIRVGSGGVLLPHHAPLTVAEQFTTLAALHPGRIDLGVARGPGTSDPDTIRALRRGADPATEAEYRADLVELLDHLAEVTGGRVLPGAADVPTPWLLASSVAGAELAAELGLPIAFAHHIRPGNAVEALARYRDRFRPSRWRDSPYVLVSVETICAASDAEAVALGRPAKLAMAGALQGRGGEAMLLPPALAEAETLLAELEERLGQMSATQAHGSPETVYRRLAAVAAQTGADELMLSTPVYHPQTRVRSLELVAATAAG</sequence>
<evidence type="ECO:0000313" key="3">
    <source>
        <dbReference type="EMBL" id="RKR86837.1"/>
    </source>
</evidence>
<dbReference type="GO" id="GO:0016705">
    <property type="term" value="F:oxidoreductase activity, acting on paired donors, with incorporation or reduction of molecular oxygen"/>
    <property type="evidence" value="ECO:0007669"/>
    <property type="project" value="InterPro"/>
</dbReference>
<dbReference type="SUPFAM" id="SSF51679">
    <property type="entry name" value="Bacterial luciferase-like"/>
    <property type="match status" value="1"/>
</dbReference>
<protein>
    <submittedName>
        <fullName evidence="3">Luciferase family oxidoreductase group 1</fullName>
    </submittedName>
</protein>
<feature type="domain" description="Luciferase-like" evidence="2">
    <location>
        <begin position="36"/>
        <end position="329"/>
    </location>
</feature>
<comment type="caution">
    <text evidence="3">The sequence shown here is derived from an EMBL/GenBank/DDBJ whole genome shotgun (WGS) entry which is preliminary data.</text>
</comment>
<reference evidence="3 4" key="1">
    <citation type="submission" date="2018-10" db="EMBL/GenBank/DDBJ databases">
        <title>Sequencing the genomes of 1000 actinobacteria strains.</title>
        <authorList>
            <person name="Klenk H.-P."/>
        </authorList>
    </citation>
    <scope>NUCLEOTIDE SEQUENCE [LARGE SCALE GENOMIC DNA]</scope>
    <source>
        <strain evidence="3 4">DSM 45175</strain>
    </source>
</reference>
<keyword evidence="4" id="KW-1185">Reference proteome</keyword>
<dbReference type="Proteomes" id="UP000277671">
    <property type="component" value="Unassembled WGS sequence"/>
</dbReference>
<dbReference type="InterPro" id="IPR019949">
    <property type="entry name" value="CmoO-like"/>
</dbReference>
<dbReference type="InterPro" id="IPR050766">
    <property type="entry name" value="Bact_Lucif_Oxidored"/>
</dbReference>
<evidence type="ECO:0000256" key="1">
    <source>
        <dbReference type="ARBA" id="ARBA00007789"/>
    </source>
</evidence>
<dbReference type="Pfam" id="PF00296">
    <property type="entry name" value="Bac_luciferase"/>
    <property type="match status" value="1"/>
</dbReference>
<dbReference type="RefSeq" id="WP_246016840.1">
    <property type="nucleotide sequence ID" value="NZ_RBKT01000001.1"/>
</dbReference>
<dbReference type="CDD" id="cd00347">
    <property type="entry name" value="Flavin_utilizing_monoxygenases"/>
    <property type="match status" value="1"/>
</dbReference>
<dbReference type="NCBIfam" id="TIGR03558">
    <property type="entry name" value="oxido_grp_1"/>
    <property type="match status" value="1"/>
</dbReference>
<evidence type="ECO:0000313" key="4">
    <source>
        <dbReference type="Proteomes" id="UP000277671"/>
    </source>
</evidence>